<protein>
    <recommendedName>
        <fullName evidence="2">Transcriptional regulator, TetR family</fullName>
    </recommendedName>
</protein>
<reference evidence="1" key="1">
    <citation type="submission" date="2018-06" db="EMBL/GenBank/DDBJ databases">
        <authorList>
            <person name="Zhirakovskaya E."/>
        </authorList>
    </citation>
    <scope>NUCLEOTIDE SEQUENCE</scope>
</reference>
<sequence>SLFMHLGEPHFDTVCDAMVDGYRSVRTLSDEHLALLPTFFLMRGLVYLGWAHTRRETETAKALTPMMIEAVTALADDYLADI</sequence>
<dbReference type="EMBL" id="UOEF01000377">
    <property type="protein sequence ID" value="VAW03604.1"/>
    <property type="molecule type" value="Genomic_DNA"/>
</dbReference>
<feature type="non-terminal residue" evidence="1">
    <location>
        <position position="1"/>
    </location>
</feature>
<dbReference type="AlphaFoldDB" id="A0A3B0T436"/>
<proteinExistence type="predicted"/>
<evidence type="ECO:0008006" key="2">
    <source>
        <dbReference type="Google" id="ProtNLM"/>
    </source>
</evidence>
<gene>
    <name evidence="1" type="ORF">MNBD_ALPHA04-1633</name>
</gene>
<accession>A0A3B0T436</accession>
<dbReference type="SUPFAM" id="SSF56112">
    <property type="entry name" value="Protein kinase-like (PK-like)"/>
    <property type="match status" value="1"/>
</dbReference>
<evidence type="ECO:0000313" key="1">
    <source>
        <dbReference type="EMBL" id="VAW03604.1"/>
    </source>
</evidence>
<name>A0A3B0T436_9ZZZZ</name>
<dbReference type="InterPro" id="IPR011009">
    <property type="entry name" value="Kinase-like_dom_sf"/>
</dbReference>
<organism evidence="1">
    <name type="scientific">hydrothermal vent metagenome</name>
    <dbReference type="NCBI Taxonomy" id="652676"/>
    <lineage>
        <taxon>unclassified sequences</taxon>
        <taxon>metagenomes</taxon>
        <taxon>ecological metagenomes</taxon>
    </lineage>
</organism>